<accession>A0ABW4YLS6</accession>
<comment type="caution">
    <text evidence="3">The sequence shown here is derived from an EMBL/GenBank/DDBJ whole genome shotgun (WGS) entry which is preliminary data.</text>
</comment>
<feature type="transmembrane region" description="Helical" evidence="2">
    <location>
        <begin position="368"/>
        <end position="386"/>
    </location>
</feature>
<dbReference type="SUPFAM" id="SSF103473">
    <property type="entry name" value="MFS general substrate transporter"/>
    <property type="match status" value="1"/>
</dbReference>
<dbReference type="InterPro" id="IPR036259">
    <property type="entry name" value="MFS_trans_sf"/>
</dbReference>
<dbReference type="EMBL" id="JBHUHO010000030">
    <property type="protein sequence ID" value="MFD2116404.1"/>
    <property type="molecule type" value="Genomic_DNA"/>
</dbReference>
<keyword evidence="2" id="KW-0812">Transmembrane</keyword>
<dbReference type="PANTHER" id="PTHR23526">
    <property type="entry name" value="INTEGRAL MEMBRANE TRANSPORT PROTEIN-RELATED"/>
    <property type="match status" value="1"/>
</dbReference>
<feature type="transmembrane region" description="Helical" evidence="2">
    <location>
        <begin position="121"/>
        <end position="144"/>
    </location>
</feature>
<sequence>MVLWAKRGKWLIDRFSRHAQVIPPEKKLSRDAVITLIIHCCFQIGASMSGLFLNLYLWRLTEDLVINGLYNIIMHGVTPLAFAVGGYLAKKTDRMVTYRFGIVMIAIFYLCVVIAKEQVVNYYILFAICNGIAAGFYWTGYLILQYDVSTEQNRIRFLAINLVVFNTAGLAGPALAGYIIQRSNGLTGYIIIFSIAFVMFVIAAIVSFKIPKIVSTSKTYYLKFAGILMRRDKLWLKSLYGFFFVGLFQGTMLFLPNILLFRAVGREDWVGYLGMLFATVTVLIGYVISRKGSAEQSRRYMFLSAAGVTFGSSLLLWDVSLWTVVIFMILFSICNPLALNTLSTYYYKLIAGLPLRGQLRVEAVVMREVFINLGRIVSIGLLILFARNTESIAIAIILFATAVSQFMILFCIQHKQRKQPTLQQDSR</sequence>
<dbReference type="InterPro" id="IPR011701">
    <property type="entry name" value="MFS"/>
</dbReference>
<feature type="transmembrane region" description="Helical" evidence="2">
    <location>
        <begin position="323"/>
        <end position="347"/>
    </location>
</feature>
<protein>
    <submittedName>
        <fullName evidence="3">MFS transporter</fullName>
    </submittedName>
</protein>
<evidence type="ECO:0000256" key="2">
    <source>
        <dbReference type="SAM" id="Phobius"/>
    </source>
</evidence>
<dbReference type="RefSeq" id="WP_377772535.1">
    <property type="nucleotide sequence ID" value="NZ_JBHUHO010000030.1"/>
</dbReference>
<keyword evidence="4" id="KW-1185">Reference proteome</keyword>
<feature type="transmembrane region" description="Helical" evidence="2">
    <location>
        <begin position="186"/>
        <end position="208"/>
    </location>
</feature>
<feature type="transmembrane region" description="Helical" evidence="2">
    <location>
        <begin position="32"/>
        <end position="57"/>
    </location>
</feature>
<evidence type="ECO:0000313" key="4">
    <source>
        <dbReference type="Proteomes" id="UP001597362"/>
    </source>
</evidence>
<dbReference type="PANTHER" id="PTHR23526:SF2">
    <property type="entry name" value="MAJOR FACILITATOR SUPERFAMILY (MFS) PROFILE DOMAIN-CONTAINING PROTEIN"/>
    <property type="match status" value="1"/>
</dbReference>
<dbReference type="Proteomes" id="UP001597362">
    <property type="component" value="Unassembled WGS sequence"/>
</dbReference>
<reference evidence="4" key="1">
    <citation type="journal article" date="2019" name="Int. J. Syst. Evol. Microbiol.">
        <title>The Global Catalogue of Microorganisms (GCM) 10K type strain sequencing project: providing services to taxonomists for standard genome sequencing and annotation.</title>
        <authorList>
            <consortium name="The Broad Institute Genomics Platform"/>
            <consortium name="The Broad Institute Genome Sequencing Center for Infectious Disease"/>
            <person name="Wu L."/>
            <person name="Ma J."/>
        </authorList>
    </citation>
    <scope>NUCLEOTIDE SEQUENCE [LARGE SCALE GENOMIC DNA]</scope>
    <source>
        <strain evidence="4">GH52</strain>
    </source>
</reference>
<name>A0ABW4YLS6_9BACL</name>
<feature type="transmembrane region" description="Helical" evidence="2">
    <location>
        <begin position="239"/>
        <end position="263"/>
    </location>
</feature>
<organism evidence="3 4">
    <name type="scientific">Paenibacillus yanchengensis</name>
    <dbReference type="NCBI Taxonomy" id="2035833"/>
    <lineage>
        <taxon>Bacteria</taxon>
        <taxon>Bacillati</taxon>
        <taxon>Bacillota</taxon>
        <taxon>Bacilli</taxon>
        <taxon>Bacillales</taxon>
        <taxon>Paenibacillaceae</taxon>
        <taxon>Paenibacillus</taxon>
    </lineage>
</organism>
<evidence type="ECO:0000256" key="1">
    <source>
        <dbReference type="ARBA" id="ARBA00004651"/>
    </source>
</evidence>
<feature type="transmembrane region" description="Helical" evidence="2">
    <location>
        <begin position="69"/>
        <end position="89"/>
    </location>
</feature>
<comment type="subcellular location">
    <subcellularLocation>
        <location evidence="1">Cell membrane</location>
        <topology evidence="1">Multi-pass membrane protein</topology>
    </subcellularLocation>
</comment>
<dbReference type="InterPro" id="IPR052528">
    <property type="entry name" value="Sugar_transport-like"/>
</dbReference>
<feature type="transmembrane region" description="Helical" evidence="2">
    <location>
        <begin position="392"/>
        <end position="412"/>
    </location>
</feature>
<feature type="transmembrane region" description="Helical" evidence="2">
    <location>
        <begin position="96"/>
        <end position="115"/>
    </location>
</feature>
<keyword evidence="2" id="KW-1133">Transmembrane helix</keyword>
<dbReference type="Pfam" id="PF07690">
    <property type="entry name" value="MFS_1"/>
    <property type="match status" value="1"/>
</dbReference>
<evidence type="ECO:0000313" key="3">
    <source>
        <dbReference type="EMBL" id="MFD2116404.1"/>
    </source>
</evidence>
<keyword evidence="2" id="KW-0472">Membrane</keyword>
<feature type="transmembrane region" description="Helical" evidence="2">
    <location>
        <begin position="300"/>
        <end position="317"/>
    </location>
</feature>
<gene>
    <name evidence="3" type="ORF">ACFSJH_11795</name>
</gene>
<dbReference type="Gene3D" id="1.20.1250.20">
    <property type="entry name" value="MFS general substrate transporter like domains"/>
    <property type="match status" value="1"/>
</dbReference>
<feature type="transmembrane region" description="Helical" evidence="2">
    <location>
        <begin position="269"/>
        <end position="288"/>
    </location>
</feature>
<feature type="transmembrane region" description="Helical" evidence="2">
    <location>
        <begin position="156"/>
        <end position="180"/>
    </location>
</feature>
<proteinExistence type="predicted"/>